<keyword evidence="1" id="KW-0812">Transmembrane</keyword>
<name>A0A4Z1E9T8_9HELO</name>
<dbReference type="AlphaFoldDB" id="A0A4Z1E9T8"/>
<accession>A0A4Z1E9T8</accession>
<proteinExistence type="predicted"/>
<gene>
    <name evidence="2" type="ORF">BTUL_0222g00170</name>
</gene>
<feature type="transmembrane region" description="Helical" evidence="1">
    <location>
        <begin position="177"/>
        <end position="202"/>
    </location>
</feature>
<evidence type="ECO:0000256" key="1">
    <source>
        <dbReference type="SAM" id="Phobius"/>
    </source>
</evidence>
<dbReference type="GO" id="GO:0051285">
    <property type="term" value="C:cell cortex of cell tip"/>
    <property type="evidence" value="ECO:0007669"/>
    <property type="project" value="TreeGrafter"/>
</dbReference>
<feature type="transmembrane region" description="Helical" evidence="1">
    <location>
        <begin position="147"/>
        <end position="171"/>
    </location>
</feature>
<dbReference type="OrthoDB" id="4159154at2759"/>
<dbReference type="Proteomes" id="UP000297777">
    <property type="component" value="Unassembled WGS sequence"/>
</dbReference>
<dbReference type="PANTHER" id="PTHR28019">
    <property type="entry name" value="CELL MEMBRANE PROTEIN YLR413W-RELATED"/>
    <property type="match status" value="1"/>
</dbReference>
<feature type="transmembrane region" description="Helical" evidence="1">
    <location>
        <begin position="6"/>
        <end position="24"/>
    </location>
</feature>
<dbReference type="PANTHER" id="PTHR28019:SF7">
    <property type="entry name" value="SUR7 PROTEIN"/>
    <property type="match status" value="1"/>
</dbReference>
<organism evidence="2 3">
    <name type="scientific">Botrytis tulipae</name>
    <dbReference type="NCBI Taxonomy" id="87230"/>
    <lineage>
        <taxon>Eukaryota</taxon>
        <taxon>Fungi</taxon>
        <taxon>Dikarya</taxon>
        <taxon>Ascomycota</taxon>
        <taxon>Pezizomycotina</taxon>
        <taxon>Leotiomycetes</taxon>
        <taxon>Helotiales</taxon>
        <taxon>Sclerotiniaceae</taxon>
        <taxon>Botrytis</taxon>
    </lineage>
</organism>
<dbReference type="InterPro" id="IPR009571">
    <property type="entry name" value="SUR7/Rim9-like_fungi"/>
</dbReference>
<dbReference type="GO" id="GO:0005886">
    <property type="term" value="C:plasma membrane"/>
    <property type="evidence" value="ECO:0007669"/>
    <property type="project" value="InterPro"/>
</dbReference>
<evidence type="ECO:0000313" key="2">
    <source>
        <dbReference type="EMBL" id="TGO08180.1"/>
    </source>
</evidence>
<keyword evidence="1" id="KW-0472">Membrane</keyword>
<protein>
    <submittedName>
        <fullName evidence="2">Uncharacterized protein</fullName>
    </submittedName>
</protein>
<sequence length="317" mass="34667">MSRKYIVLPAALTILLLLLTGIFIDIGKEESFLFDFPIISLDTTKLKDDIFQSNNYNLPITDVLNLYFRAHCEGNYVSTRSISPRLKNISCSEPSSDVKFLPANIIHLQLIKPNSSVQIQLPDNNFGHRLGEIQNAFKKSYHAELRAALAIYATAICLEGIVLIIAFISFLGFDVAWMFGAFSVLTTTFILIGNSITTALQYQAVTAINEYGEDVGILGYRGMGLLVLIWFTFGVASVASAAWGWGAWMIRSSDDGSETSDDGGVYMNCSRGPAEVGIGEPVMLAMRGGNAVDVHEEGTSMVHGIDYVRESQIGLAI</sequence>
<evidence type="ECO:0000313" key="3">
    <source>
        <dbReference type="Proteomes" id="UP000297777"/>
    </source>
</evidence>
<dbReference type="InterPro" id="IPR052413">
    <property type="entry name" value="SUR7_domain"/>
</dbReference>
<keyword evidence="1" id="KW-1133">Transmembrane helix</keyword>
<dbReference type="GO" id="GO:0031505">
    <property type="term" value="P:fungal-type cell wall organization"/>
    <property type="evidence" value="ECO:0007669"/>
    <property type="project" value="TreeGrafter"/>
</dbReference>
<keyword evidence="3" id="KW-1185">Reference proteome</keyword>
<dbReference type="Pfam" id="PF06687">
    <property type="entry name" value="SUR7"/>
    <property type="match status" value="1"/>
</dbReference>
<comment type="caution">
    <text evidence="2">The sequence shown here is derived from an EMBL/GenBank/DDBJ whole genome shotgun (WGS) entry which is preliminary data.</text>
</comment>
<reference evidence="2 3" key="1">
    <citation type="submission" date="2017-12" db="EMBL/GenBank/DDBJ databases">
        <title>Comparative genomics of Botrytis spp.</title>
        <authorList>
            <person name="Valero-Jimenez C.A."/>
            <person name="Tapia P."/>
            <person name="Veloso J."/>
            <person name="Silva-Moreno E."/>
            <person name="Staats M."/>
            <person name="Valdes J.H."/>
            <person name="Van Kan J.A.L."/>
        </authorList>
    </citation>
    <scope>NUCLEOTIDE SEQUENCE [LARGE SCALE GENOMIC DNA]</scope>
    <source>
        <strain evidence="2 3">Bt9001</strain>
    </source>
</reference>
<feature type="transmembrane region" description="Helical" evidence="1">
    <location>
        <begin position="223"/>
        <end position="245"/>
    </location>
</feature>
<dbReference type="EMBL" id="PQXH01000222">
    <property type="protein sequence ID" value="TGO08180.1"/>
    <property type="molecule type" value="Genomic_DNA"/>
</dbReference>